<dbReference type="Pfam" id="PF04509">
    <property type="entry name" value="CheC"/>
    <property type="match status" value="2"/>
</dbReference>
<dbReference type="InterPro" id="IPR050992">
    <property type="entry name" value="CheZ_family_phosphatases"/>
</dbReference>
<keyword evidence="1" id="KW-0145">Chemotaxis</keyword>
<accession>A0A9D1UFM1</accession>
<feature type="domain" description="CheC-like protein" evidence="3">
    <location>
        <begin position="111"/>
        <end position="146"/>
    </location>
</feature>
<dbReference type="SUPFAM" id="SSF103039">
    <property type="entry name" value="CheC-like"/>
    <property type="match status" value="1"/>
</dbReference>
<evidence type="ECO:0000259" key="3">
    <source>
        <dbReference type="Pfam" id="PF04509"/>
    </source>
</evidence>
<evidence type="ECO:0000256" key="2">
    <source>
        <dbReference type="ARBA" id="ARBA00022801"/>
    </source>
</evidence>
<evidence type="ECO:0000313" key="5">
    <source>
        <dbReference type="Proteomes" id="UP000824263"/>
    </source>
</evidence>
<gene>
    <name evidence="4" type="ORF">H9873_10995</name>
</gene>
<dbReference type="Gene3D" id="3.40.1550.10">
    <property type="entry name" value="CheC-like"/>
    <property type="match status" value="1"/>
</dbReference>
<comment type="caution">
    <text evidence="4">The sequence shown here is derived from an EMBL/GenBank/DDBJ whole genome shotgun (WGS) entry which is preliminary data.</text>
</comment>
<evidence type="ECO:0000256" key="1">
    <source>
        <dbReference type="ARBA" id="ARBA00022500"/>
    </source>
</evidence>
<reference evidence="4" key="2">
    <citation type="submission" date="2021-04" db="EMBL/GenBank/DDBJ databases">
        <authorList>
            <person name="Gilroy R."/>
        </authorList>
    </citation>
    <scope>NUCLEOTIDE SEQUENCE</scope>
    <source>
        <strain evidence="4">ChiSxjej1B13-11762</strain>
    </source>
</reference>
<sequence length="211" mass="22798">MEIKGYEAMGDAEMDVIREIASIGTGSAATSLASMLGQQVRMTIPEINILGYNDTIDKLGDPEEGIAAVLTRMSGEMEGIMLFLLRLDFINEVLRTMMGQEVEDYESLTEMEISALTEVGNIIISSYANAVSTLSGITIELSVPSVAVNMLGGILSVPMAEFGYVTDKLLLIDGQLLVDNRKLNSTILMMPDIESLNKMMKKLGAAYEGGN</sequence>
<feature type="domain" description="CheC-like protein" evidence="3">
    <location>
        <begin position="13"/>
        <end position="49"/>
    </location>
</feature>
<reference evidence="4" key="1">
    <citation type="journal article" date="2021" name="PeerJ">
        <title>Extensive microbial diversity within the chicken gut microbiome revealed by metagenomics and culture.</title>
        <authorList>
            <person name="Gilroy R."/>
            <person name="Ravi A."/>
            <person name="Getino M."/>
            <person name="Pursley I."/>
            <person name="Horton D.L."/>
            <person name="Alikhan N.F."/>
            <person name="Baker D."/>
            <person name="Gharbi K."/>
            <person name="Hall N."/>
            <person name="Watson M."/>
            <person name="Adriaenssens E.M."/>
            <person name="Foster-Nyarko E."/>
            <person name="Jarju S."/>
            <person name="Secka A."/>
            <person name="Antonio M."/>
            <person name="Oren A."/>
            <person name="Chaudhuri R.R."/>
            <person name="La Ragione R."/>
            <person name="Hildebrand F."/>
            <person name="Pallen M.J."/>
        </authorList>
    </citation>
    <scope>NUCLEOTIDE SEQUENCE</scope>
    <source>
        <strain evidence="4">ChiSxjej1B13-11762</strain>
    </source>
</reference>
<dbReference type="GO" id="GO:0016787">
    <property type="term" value="F:hydrolase activity"/>
    <property type="evidence" value="ECO:0007669"/>
    <property type="project" value="UniProtKB-KW"/>
</dbReference>
<dbReference type="PANTHER" id="PTHR43693:SF1">
    <property type="entry name" value="PROTEIN PHOSPHATASE CHEZ"/>
    <property type="match status" value="1"/>
</dbReference>
<dbReference type="GO" id="GO:0006935">
    <property type="term" value="P:chemotaxis"/>
    <property type="evidence" value="ECO:0007669"/>
    <property type="project" value="UniProtKB-KW"/>
</dbReference>
<keyword evidence="2" id="KW-0378">Hydrolase</keyword>
<evidence type="ECO:0000313" key="4">
    <source>
        <dbReference type="EMBL" id="HIW84826.1"/>
    </source>
</evidence>
<name>A0A9D1UFM1_9FIRM</name>
<protein>
    <submittedName>
        <fullName evidence="4">Chemotaxis protein CheC</fullName>
    </submittedName>
</protein>
<proteinExistence type="predicted"/>
<organism evidence="4 5">
    <name type="scientific">Candidatus Dorea gallistercoris</name>
    <dbReference type="NCBI Taxonomy" id="2838542"/>
    <lineage>
        <taxon>Bacteria</taxon>
        <taxon>Bacillati</taxon>
        <taxon>Bacillota</taxon>
        <taxon>Clostridia</taxon>
        <taxon>Lachnospirales</taxon>
        <taxon>Lachnospiraceae</taxon>
        <taxon>Dorea</taxon>
    </lineage>
</organism>
<dbReference type="InterPro" id="IPR028976">
    <property type="entry name" value="CheC-like_sf"/>
</dbReference>
<dbReference type="EMBL" id="DXGF01000192">
    <property type="protein sequence ID" value="HIW84826.1"/>
    <property type="molecule type" value="Genomic_DNA"/>
</dbReference>
<dbReference type="PANTHER" id="PTHR43693">
    <property type="entry name" value="PROTEIN PHOSPHATASE CHEZ"/>
    <property type="match status" value="1"/>
</dbReference>
<dbReference type="Proteomes" id="UP000824263">
    <property type="component" value="Unassembled WGS sequence"/>
</dbReference>
<dbReference type="CDD" id="cd17909">
    <property type="entry name" value="CheC_ClassI"/>
    <property type="match status" value="1"/>
</dbReference>
<dbReference type="InterPro" id="IPR007597">
    <property type="entry name" value="CheC"/>
</dbReference>
<dbReference type="AlphaFoldDB" id="A0A9D1UFM1"/>